<reference evidence="4 5" key="1">
    <citation type="submission" date="2015-01" db="EMBL/GenBank/DDBJ databases">
        <title>Draft genome sequences of the supercritical CO2 tolerant bacteria Bacillus subterraneus MITOT1 and Bacillus cereus MIT0214.</title>
        <authorList>
            <person name="Peet K.C."/>
            <person name="Thompson J.R."/>
        </authorList>
    </citation>
    <scope>NUCLEOTIDE SEQUENCE [LARGE SCALE GENOMIC DNA]</scope>
    <source>
        <strain evidence="4 5">MITOT1</strain>
    </source>
</reference>
<dbReference type="EMBL" id="JXIQ01000019">
    <property type="protein sequence ID" value="KIY23334.1"/>
    <property type="molecule type" value="Genomic_DNA"/>
</dbReference>
<dbReference type="PANTHER" id="PTHR11941">
    <property type="entry name" value="ENOYL-COA HYDRATASE-RELATED"/>
    <property type="match status" value="1"/>
</dbReference>
<evidence type="ECO:0000256" key="2">
    <source>
        <dbReference type="ARBA" id="ARBA00023239"/>
    </source>
</evidence>
<dbReference type="Gene3D" id="3.90.226.10">
    <property type="entry name" value="2-enoyl-CoA Hydratase, Chain A, domain 1"/>
    <property type="match status" value="1"/>
</dbReference>
<dbReference type="Gene3D" id="1.10.12.10">
    <property type="entry name" value="Lyase 2-enoyl-coa Hydratase, Chain A, domain 2"/>
    <property type="match status" value="1"/>
</dbReference>
<dbReference type="AlphaFoldDB" id="A0A0D6ZC08"/>
<dbReference type="Proteomes" id="UP000032512">
    <property type="component" value="Unassembled WGS sequence"/>
</dbReference>
<dbReference type="PROSITE" id="PS00166">
    <property type="entry name" value="ENOYL_COA_HYDRATASE"/>
    <property type="match status" value="1"/>
</dbReference>
<evidence type="ECO:0000313" key="5">
    <source>
        <dbReference type="Proteomes" id="UP000032512"/>
    </source>
</evidence>
<keyword evidence="2" id="KW-0456">Lyase</keyword>
<keyword evidence="5" id="KW-1185">Reference proteome</keyword>
<dbReference type="RefSeq" id="WP_044391131.1">
    <property type="nucleotide sequence ID" value="NZ_JXIQ01000019.1"/>
</dbReference>
<name>A0A0D6ZC08_9BACI</name>
<comment type="similarity">
    <text evidence="1 3">Belongs to the enoyl-CoA hydratase/isomerase family.</text>
</comment>
<evidence type="ECO:0000313" key="4">
    <source>
        <dbReference type="EMBL" id="KIY23334.1"/>
    </source>
</evidence>
<dbReference type="InterPro" id="IPR018376">
    <property type="entry name" value="Enoyl-CoA_hyd/isom_CS"/>
</dbReference>
<sequence>MTEVKTSDHLIVNRSGAVLSLTLNRPESLNAFSPEMILGVTDEIQKAQEDLNVKVIILSGSGRSFSAGGDVKTMGQANAVGVYDHIGKLNECILTIKDTEKPIIAAVHGFAAGAGFNLALACDLIIAANDSKFALSFSQVGLVSDGGGSYFVPRLVGPHLAKQFMFTAEPIPAERLYQLGVINYLVPLENLQEETIKLASKLANGPTRTYGMIKKLIDHSMAATLEEILEQERITQTMMVSTEDHQEGIAAFNLQMRGLTPPSLDGISF</sequence>
<dbReference type="GO" id="GO:0016829">
    <property type="term" value="F:lyase activity"/>
    <property type="evidence" value="ECO:0007669"/>
    <property type="project" value="UniProtKB-KW"/>
</dbReference>
<gene>
    <name evidence="4" type="ORF">UB32_03135</name>
</gene>
<dbReference type="GO" id="GO:0006635">
    <property type="term" value="P:fatty acid beta-oxidation"/>
    <property type="evidence" value="ECO:0007669"/>
    <property type="project" value="TreeGrafter"/>
</dbReference>
<dbReference type="PANTHER" id="PTHR11941:SF133">
    <property type="entry name" value="1,2-EPOXYPHENYLACETYL-COA ISOMERASE"/>
    <property type="match status" value="1"/>
</dbReference>
<dbReference type="OrthoDB" id="9775794at2"/>
<evidence type="ECO:0000256" key="1">
    <source>
        <dbReference type="ARBA" id="ARBA00005254"/>
    </source>
</evidence>
<dbReference type="InterPro" id="IPR014748">
    <property type="entry name" value="Enoyl-CoA_hydra_C"/>
</dbReference>
<dbReference type="Pfam" id="PF00378">
    <property type="entry name" value="ECH_1"/>
    <property type="match status" value="1"/>
</dbReference>
<dbReference type="SUPFAM" id="SSF52096">
    <property type="entry name" value="ClpP/crotonase"/>
    <property type="match status" value="1"/>
</dbReference>
<dbReference type="CDD" id="cd06558">
    <property type="entry name" value="crotonase-like"/>
    <property type="match status" value="1"/>
</dbReference>
<dbReference type="InterPro" id="IPR001753">
    <property type="entry name" value="Enoyl-CoA_hydra/iso"/>
</dbReference>
<proteinExistence type="inferred from homology"/>
<comment type="caution">
    <text evidence="4">The sequence shown here is derived from an EMBL/GenBank/DDBJ whole genome shotgun (WGS) entry which is preliminary data.</text>
</comment>
<evidence type="ECO:0000256" key="3">
    <source>
        <dbReference type="RuleBase" id="RU003707"/>
    </source>
</evidence>
<protein>
    <submittedName>
        <fullName evidence="4">Enoyl-CoA hydratase</fullName>
    </submittedName>
</protein>
<dbReference type="PATRIC" id="fig|285983.3.peg.2559"/>
<accession>A0A0D6ZC08</accession>
<organism evidence="4 5">
    <name type="scientific">Mesobacillus subterraneus</name>
    <dbReference type="NCBI Taxonomy" id="285983"/>
    <lineage>
        <taxon>Bacteria</taxon>
        <taxon>Bacillati</taxon>
        <taxon>Bacillota</taxon>
        <taxon>Bacilli</taxon>
        <taxon>Bacillales</taxon>
        <taxon>Bacillaceae</taxon>
        <taxon>Mesobacillus</taxon>
    </lineage>
</organism>
<dbReference type="InterPro" id="IPR029045">
    <property type="entry name" value="ClpP/crotonase-like_dom_sf"/>
</dbReference>